<gene>
    <name evidence="1" type="ORF">CLUMA_CG014081</name>
</gene>
<sequence>MIILCNFKNVKQSRVNLKLTNKLLLFLSSKTIKTLKVIKLFQFTAKKFEE</sequence>
<proteinExistence type="predicted"/>
<protein>
    <submittedName>
        <fullName evidence="1">CLUMA_CG014081, isoform A</fullName>
    </submittedName>
</protein>
<keyword evidence="2" id="KW-1185">Reference proteome</keyword>
<dbReference type="EMBL" id="CVRI01000054">
    <property type="protein sequence ID" value="CRL00830.1"/>
    <property type="molecule type" value="Genomic_DNA"/>
</dbReference>
<name>A0A1J1IP24_9DIPT</name>
<dbReference type="AlphaFoldDB" id="A0A1J1IP24"/>
<evidence type="ECO:0000313" key="2">
    <source>
        <dbReference type="Proteomes" id="UP000183832"/>
    </source>
</evidence>
<evidence type="ECO:0000313" key="1">
    <source>
        <dbReference type="EMBL" id="CRL00830.1"/>
    </source>
</evidence>
<organism evidence="1 2">
    <name type="scientific">Clunio marinus</name>
    <dbReference type="NCBI Taxonomy" id="568069"/>
    <lineage>
        <taxon>Eukaryota</taxon>
        <taxon>Metazoa</taxon>
        <taxon>Ecdysozoa</taxon>
        <taxon>Arthropoda</taxon>
        <taxon>Hexapoda</taxon>
        <taxon>Insecta</taxon>
        <taxon>Pterygota</taxon>
        <taxon>Neoptera</taxon>
        <taxon>Endopterygota</taxon>
        <taxon>Diptera</taxon>
        <taxon>Nematocera</taxon>
        <taxon>Chironomoidea</taxon>
        <taxon>Chironomidae</taxon>
        <taxon>Clunio</taxon>
    </lineage>
</organism>
<accession>A0A1J1IP24</accession>
<reference evidence="1 2" key="1">
    <citation type="submission" date="2015-04" db="EMBL/GenBank/DDBJ databases">
        <authorList>
            <person name="Syromyatnikov M.Y."/>
            <person name="Popov V.N."/>
        </authorList>
    </citation>
    <scope>NUCLEOTIDE SEQUENCE [LARGE SCALE GENOMIC DNA]</scope>
</reference>
<dbReference type="Proteomes" id="UP000183832">
    <property type="component" value="Unassembled WGS sequence"/>
</dbReference>